<name>A0A6J5N6B7_9CAUD</name>
<protein>
    <submittedName>
        <fullName evidence="1">Uncharacterized protein</fullName>
    </submittedName>
</protein>
<reference evidence="1" key="1">
    <citation type="submission" date="2020-04" db="EMBL/GenBank/DDBJ databases">
        <authorList>
            <person name="Chiriac C."/>
            <person name="Salcher M."/>
            <person name="Ghai R."/>
            <person name="Kavagutti S V."/>
        </authorList>
    </citation>
    <scope>NUCLEOTIDE SEQUENCE</scope>
</reference>
<organism evidence="1">
    <name type="scientific">uncultured Caudovirales phage</name>
    <dbReference type="NCBI Taxonomy" id="2100421"/>
    <lineage>
        <taxon>Viruses</taxon>
        <taxon>Duplodnaviria</taxon>
        <taxon>Heunggongvirae</taxon>
        <taxon>Uroviricota</taxon>
        <taxon>Caudoviricetes</taxon>
        <taxon>Peduoviridae</taxon>
        <taxon>Maltschvirus</taxon>
        <taxon>Maltschvirus maltsch</taxon>
    </lineage>
</organism>
<gene>
    <name evidence="1" type="ORF">UFOVP609_26</name>
</gene>
<evidence type="ECO:0000313" key="1">
    <source>
        <dbReference type="EMBL" id="CAB4152753.1"/>
    </source>
</evidence>
<accession>A0A6J5N6B7</accession>
<dbReference type="EMBL" id="LR796588">
    <property type="protein sequence ID" value="CAB4152753.1"/>
    <property type="molecule type" value="Genomic_DNA"/>
</dbReference>
<sequence>MAHARLTDPQTSHEAARSVENITATQTAILKLLAGFPMTDEELVWHYEQNVRMGADARDFPRASASGIRSRRAELVKLGYVFDSGHRTKISSGRNAIIWRA</sequence>
<proteinExistence type="predicted"/>